<dbReference type="Gramene" id="KZM90207">
    <property type="protein sequence ID" value="KZM90207"/>
    <property type="gene ID" value="DCAR_022428"/>
</dbReference>
<dbReference type="OrthoDB" id="905355at2759"/>
<dbReference type="AlphaFoldDB" id="A0A164VE26"/>
<dbReference type="EMBL" id="CP093348">
    <property type="protein sequence ID" value="WOH04325.1"/>
    <property type="molecule type" value="Genomic_DNA"/>
</dbReference>
<sequence>MASCNSTFFLVVLVAISAIVTAAPSSAIGITPGPVPNVSDVIRIDGFLYCTVNTTTSPDGCIALGTPRTFTDTAAFLMCGNKVLAKTTEFNLGLFRITLNSTRKDIEAQKKFLVAPASNCTVAVTTPHASCNATVPAGNFITLVSSLYQGLVENFNGSPRIHHLGLGRVPLPK</sequence>
<proteinExistence type="predicted"/>
<name>A0A164VE26_DAUCS</name>
<dbReference type="PANTHER" id="PTHR34458:SF5">
    <property type="entry name" value="POLLEN OLE E 1 ALLERGEN AND EXTENSIN FAMILY PROTEIN"/>
    <property type="match status" value="1"/>
</dbReference>
<dbReference type="PANTHER" id="PTHR34458">
    <property type="entry name" value="POLLEN OLE E 1 ALLERGEN AND EXTENSIN FAMILY PROTEIN-RELATED"/>
    <property type="match status" value="1"/>
</dbReference>
<keyword evidence="2" id="KW-1185">Reference proteome</keyword>
<reference evidence="1" key="1">
    <citation type="journal article" date="2016" name="Nat. Genet.">
        <title>A high-quality carrot genome assembly provides new insights into carotenoid accumulation and asterid genome evolution.</title>
        <authorList>
            <person name="Iorizzo M."/>
            <person name="Ellison S."/>
            <person name="Senalik D."/>
            <person name="Zeng P."/>
            <person name="Satapoomin P."/>
            <person name="Huang J."/>
            <person name="Bowman M."/>
            <person name="Iovene M."/>
            <person name="Sanseverino W."/>
            <person name="Cavagnaro P."/>
            <person name="Yildiz M."/>
            <person name="Macko-Podgorni A."/>
            <person name="Moranska E."/>
            <person name="Grzebelus E."/>
            <person name="Grzebelus D."/>
            <person name="Ashrafi H."/>
            <person name="Zheng Z."/>
            <person name="Cheng S."/>
            <person name="Spooner D."/>
            <person name="Van Deynze A."/>
            <person name="Simon P."/>
        </authorList>
    </citation>
    <scope>NUCLEOTIDE SEQUENCE</scope>
    <source>
        <tissue evidence="1">Leaf</tissue>
    </source>
</reference>
<reference evidence="1" key="2">
    <citation type="submission" date="2022-03" db="EMBL/GenBank/DDBJ databases">
        <title>Draft title - Genomic analysis of global carrot germplasm unveils the trajectory of domestication and the origin of high carotenoid orange carrot.</title>
        <authorList>
            <person name="Iorizzo M."/>
            <person name="Ellison S."/>
            <person name="Senalik D."/>
            <person name="Macko-Podgorni A."/>
            <person name="Grzebelus D."/>
            <person name="Bostan H."/>
            <person name="Rolling W."/>
            <person name="Curaba J."/>
            <person name="Simon P."/>
        </authorList>
    </citation>
    <scope>NUCLEOTIDE SEQUENCE</scope>
    <source>
        <tissue evidence="1">Leaf</tissue>
    </source>
</reference>
<organism evidence="1 2">
    <name type="scientific">Daucus carota subsp. sativus</name>
    <name type="common">Carrot</name>
    <dbReference type="NCBI Taxonomy" id="79200"/>
    <lineage>
        <taxon>Eukaryota</taxon>
        <taxon>Viridiplantae</taxon>
        <taxon>Streptophyta</taxon>
        <taxon>Embryophyta</taxon>
        <taxon>Tracheophyta</taxon>
        <taxon>Spermatophyta</taxon>
        <taxon>Magnoliopsida</taxon>
        <taxon>eudicotyledons</taxon>
        <taxon>Gunneridae</taxon>
        <taxon>Pentapetalae</taxon>
        <taxon>asterids</taxon>
        <taxon>campanulids</taxon>
        <taxon>Apiales</taxon>
        <taxon>Apiaceae</taxon>
        <taxon>Apioideae</taxon>
        <taxon>Scandiceae</taxon>
        <taxon>Daucinae</taxon>
        <taxon>Daucus</taxon>
        <taxon>Daucus sect. Daucus</taxon>
    </lineage>
</organism>
<evidence type="ECO:0000313" key="1">
    <source>
        <dbReference type="EMBL" id="WOH04325.1"/>
    </source>
</evidence>
<gene>
    <name evidence="1" type="ORF">DCAR_0623734</name>
</gene>
<dbReference type="InterPro" id="IPR040404">
    <property type="entry name" value="Phylloplanin-like"/>
</dbReference>
<accession>A0A164VE26</accession>
<protein>
    <submittedName>
        <fullName evidence="1">Uncharacterized protein</fullName>
    </submittedName>
</protein>
<dbReference type="Proteomes" id="UP000077755">
    <property type="component" value="Chromosome 6"/>
</dbReference>
<evidence type="ECO:0000313" key="2">
    <source>
        <dbReference type="Proteomes" id="UP000077755"/>
    </source>
</evidence>